<sequence length="132" mass="14402">MTLSELTVKDVMTRGVISVPIDYPAMEVAKIMAKQNVSSIAVIDENGEVMGMIAEMDMLKIILDESLMDTTVEDIMNYEVQSVKPSTSLKETAEIMKKKGIHRLLVLSEPGVGASYRPVGILSASDIISKVK</sequence>
<dbReference type="Proteomes" id="UP000315423">
    <property type="component" value="Unassembled WGS sequence"/>
</dbReference>
<gene>
    <name evidence="1" type="ORF">C5S46_06970</name>
</gene>
<comment type="caution">
    <text evidence="1">The sequence shown here is derived from an EMBL/GenBank/DDBJ whole genome shotgun (WGS) entry which is preliminary data.</text>
</comment>
<organism evidence="1 2">
    <name type="scientific">Candidatus Methanomarinus sp</name>
    <dbReference type="NCBI Taxonomy" id="3386244"/>
    <lineage>
        <taxon>Archaea</taxon>
        <taxon>Methanobacteriati</taxon>
        <taxon>Methanobacteriota</taxon>
        <taxon>Stenosarchaea group</taxon>
        <taxon>Methanomicrobia</taxon>
        <taxon>Methanosarcinales</taxon>
        <taxon>ANME-2 cluster</taxon>
        <taxon>Candidatus Methanocomedenaceae</taxon>
        <taxon>Candidatus Methanomarinus</taxon>
    </lineage>
</organism>
<evidence type="ECO:0000313" key="1">
    <source>
        <dbReference type="EMBL" id="TKY91226.1"/>
    </source>
</evidence>
<evidence type="ECO:0000313" key="2">
    <source>
        <dbReference type="Proteomes" id="UP000315423"/>
    </source>
</evidence>
<proteinExistence type="predicted"/>
<reference evidence="1" key="1">
    <citation type="submission" date="2018-09" db="EMBL/GenBank/DDBJ databases">
        <title>A genomic encyclopedia of anaerobic methanotrophic archaea.</title>
        <authorList>
            <person name="Skennerton C.T."/>
            <person name="Chadwick G.L."/>
            <person name="Laso-Perez R."/>
            <person name="Leu A.O."/>
            <person name="Speth D.R."/>
            <person name="Yu H."/>
            <person name="Morgan-Lang C."/>
            <person name="Hatzenpichler R."/>
            <person name="Goudeau D."/>
            <person name="Malmstrom R."/>
            <person name="Woyke T."/>
            <person name="Hallam S."/>
            <person name="Tyson G.W."/>
            <person name="Wegener G."/>
            <person name="Boetius A."/>
            <person name="Orphan V.J."/>
        </authorList>
    </citation>
    <scope>NUCLEOTIDE SEQUENCE</scope>
    <source>
        <strain evidence="1">CONS3730D10UFb2</strain>
    </source>
</reference>
<name>A0AC61S907_9EURY</name>
<protein>
    <submittedName>
        <fullName evidence="1">CBS domain-containing protein</fullName>
    </submittedName>
</protein>
<dbReference type="EMBL" id="QYBA01000236">
    <property type="protein sequence ID" value="TKY91226.1"/>
    <property type="molecule type" value="Genomic_DNA"/>
</dbReference>
<accession>A0AC61S907</accession>